<dbReference type="RefSeq" id="WP_116616547.1">
    <property type="nucleotide sequence ID" value="NZ_CAMQYP010000025.1"/>
</dbReference>
<sequence length="64" mass="7355">MACAWLSDWTVTLIFPTKIYPQKLHPFVITQPQCHVGIDTLRSFTVMLMIFVKNNTGDQIFSIP</sequence>
<keyword evidence="2" id="KW-1185">Reference proteome</keyword>
<name>A0A2U0U7P7_9BACT</name>
<comment type="caution">
    <text evidence="1">The sequence shown here is derived from an EMBL/GenBank/DDBJ whole genome shotgun (WGS) entry which is preliminary data.</text>
</comment>
<gene>
    <name evidence="1" type="ORF">C7379_11054</name>
</gene>
<dbReference type="AlphaFoldDB" id="A0A2U0U7P7"/>
<dbReference type="OrthoDB" id="9788724at2"/>
<evidence type="ECO:0000313" key="2">
    <source>
        <dbReference type="Proteomes" id="UP000245870"/>
    </source>
</evidence>
<organism evidence="1 2">
    <name type="scientific">Hallella colorans</name>
    <dbReference type="NCBI Taxonomy" id="1703337"/>
    <lineage>
        <taxon>Bacteria</taxon>
        <taxon>Pseudomonadati</taxon>
        <taxon>Bacteroidota</taxon>
        <taxon>Bacteroidia</taxon>
        <taxon>Bacteroidales</taxon>
        <taxon>Prevotellaceae</taxon>
        <taxon>Hallella</taxon>
    </lineage>
</organism>
<proteinExistence type="predicted"/>
<reference evidence="1 2" key="1">
    <citation type="submission" date="2018-05" db="EMBL/GenBank/DDBJ databases">
        <title>Genomic Encyclopedia of Type Strains, Phase IV (KMG-IV): sequencing the most valuable type-strain genomes for metagenomic binning, comparative biology and taxonomic classification.</title>
        <authorList>
            <person name="Goeker M."/>
        </authorList>
    </citation>
    <scope>NUCLEOTIDE SEQUENCE [LARGE SCALE GENOMIC DNA]</scope>
    <source>
        <strain evidence="1 2">DSM 100333</strain>
    </source>
</reference>
<protein>
    <submittedName>
        <fullName evidence="1">Uncharacterized protein</fullName>
    </submittedName>
</protein>
<dbReference type="EMBL" id="QENY01000010">
    <property type="protein sequence ID" value="PVX53629.1"/>
    <property type="molecule type" value="Genomic_DNA"/>
</dbReference>
<accession>A0A2U0U7P7</accession>
<evidence type="ECO:0000313" key="1">
    <source>
        <dbReference type="EMBL" id="PVX53629.1"/>
    </source>
</evidence>
<dbReference type="Proteomes" id="UP000245870">
    <property type="component" value="Unassembled WGS sequence"/>
</dbReference>